<dbReference type="Gene3D" id="3.30.420.40">
    <property type="match status" value="1"/>
</dbReference>
<evidence type="ECO:0000313" key="3">
    <source>
        <dbReference type="Proteomes" id="UP000251047"/>
    </source>
</evidence>
<reference evidence="2 3" key="1">
    <citation type="journal article" date="2018" name="Syst. Appl. Microbiol.">
        <title>Corynebacterium heidelbergense sp. nov., isolated from the preen glands of Egyptian geese (Alopochen aegyptiacus).</title>
        <authorList>
            <person name="Braun M.S."/>
            <person name="Wang E."/>
            <person name="Zimmermann S."/>
            <person name="Wink M."/>
        </authorList>
    </citation>
    <scope>NUCLEOTIDE SEQUENCE [LARGE SCALE GENOMIC DNA]</scope>
    <source>
        <strain evidence="2 3">DSM 104638</strain>
    </source>
</reference>
<gene>
    <name evidence="2" type="ORF">CWC39_09440</name>
</gene>
<dbReference type="RefSeq" id="WP_112770221.1">
    <property type="nucleotide sequence ID" value="NZ_CP063191.1"/>
</dbReference>
<dbReference type="InterPro" id="IPR007511">
    <property type="entry name" value="DUF501"/>
</dbReference>
<dbReference type="Pfam" id="PF04417">
    <property type="entry name" value="DUF501"/>
    <property type="match status" value="1"/>
</dbReference>
<dbReference type="SUPFAM" id="SSF53067">
    <property type="entry name" value="Actin-like ATPase domain"/>
    <property type="match status" value="2"/>
</dbReference>
<dbReference type="Gene3D" id="3.30.420.150">
    <property type="entry name" value="Exopolyphosphatase. Domain 2"/>
    <property type="match status" value="1"/>
</dbReference>
<accession>A0A364V9E9</accession>
<dbReference type="PANTHER" id="PTHR30005:SF13">
    <property type="entry name" value="EXOPOLYPHOSPHATASE 2"/>
    <property type="match status" value="1"/>
</dbReference>
<comment type="caution">
    <text evidence="2">The sequence shown here is derived from an EMBL/GenBank/DDBJ whole genome shotgun (WGS) entry which is preliminary data.</text>
</comment>
<dbReference type="InterPro" id="IPR003695">
    <property type="entry name" value="Ppx_GppA_N"/>
</dbReference>
<dbReference type="GO" id="GO:0016462">
    <property type="term" value="F:pyrophosphatase activity"/>
    <property type="evidence" value="ECO:0007669"/>
    <property type="project" value="TreeGrafter"/>
</dbReference>
<organism evidence="2 3">
    <name type="scientific">Corynebacterium heidelbergense</name>
    <dbReference type="NCBI Taxonomy" id="2055947"/>
    <lineage>
        <taxon>Bacteria</taxon>
        <taxon>Bacillati</taxon>
        <taxon>Actinomycetota</taxon>
        <taxon>Actinomycetes</taxon>
        <taxon>Mycobacteriales</taxon>
        <taxon>Corynebacteriaceae</taxon>
        <taxon>Corynebacterium</taxon>
    </lineage>
</organism>
<name>A0A364V9E9_9CORY</name>
<evidence type="ECO:0000313" key="2">
    <source>
        <dbReference type="EMBL" id="RAV33259.1"/>
    </source>
</evidence>
<dbReference type="Pfam" id="PF02541">
    <property type="entry name" value="Ppx-GppA"/>
    <property type="match status" value="1"/>
</dbReference>
<evidence type="ECO:0000259" key="1">
    <source>
        <dbReference type="Pfam" id="PF02541"/>
    </source>
</evidence>
<dbReference type="InterPro" id="IPR050273">
    <property type="entry name" value="GppA/Ppx_hydrolase"/>
</dbReference>
<dbReference type="InterPro" id="IPR043129">
    <property type="entry name" value="ATPase_NBD"/>
</dbReference>
<protein>
    <submittedName>
        <fullName evidence="2">DUF501 domain-containing protein</fullName>
    </submittedName>
</protein>
<proteinExistence type="predicted"/>
<feature type="domain" description="Ppx/GppA phosphatase N-terminal" evidence="1">
    <location>
        <begin position="228"/>
        <end position="525"/>
    </location>
</feature>
<dbReference type="Proteomes" id="UP000251047">
    <property type="component" value="Unassembled WGS sequence"/>
</dbReference>
<dbReference type="EMBL" id="PHQP01000098">
    <property type="protein sequence ID" value="RAV33259.1"/>
    <property type="molecule type" value="Genomic_DNA"/>
</dbReference>
<sequence>MPVTDTDMAIMEKQLGRAPRGAVEVSYYTPDGQPAVVMTHPKLPDGTPFPTLYYLTDPRLTAEASRLEVGGVMKTMERRLGTDPQLAADYRAAHEHYLRTRNALADLGTKFSGGGMPDRVKCLHVLMAYALAEGPRRVRLGTEAVALAAEHQPGLRGTALPADWPTTAELGITLAQAMTEEGAKNVGFDVDQASQRVQEAGPEQQAPRFAAIDCGTNSIRLLIAEVGDDGNLVELNRDNIIVRLGQGVDATGRFHEEALQRVDSALDVYAQRMLSYGVTDVMMGATSATRDAENREGFFEITRRHLSQVAPGACAEVITGEREAELSFAGATIDLAAPDEEERVCVIDLGGGSTEFVVGTVRGPGRGEATVDAAYSANMGCVRLTERYLHTQPPQPAEISEAEAYVTRLLREVEAKVDLASADRVVGVAGTMTTMTAIATGMRTYDPGRIHMASVSLERFREVARDLLHRTVEQRLELGPMHPGRADVIGGGAIVVDAFTSRFLDLGLEQITVSEKDVLDGMLAEVIARNL</sequence>
<dbReference type="OrthoDB" id="9793035at2"/>
<dbReference type="PANTHER" id="PTHR30005">
    <property type="entry name" value="EXOPOLYPHOSPHATASE"/>
    <property type="match status" value="1"/>
</dbReference>
<dbReference type="AlphaFoldDB" id="A0A364V9E9"/>